<reference evidence="1" key="1">
    <citation type="submission" date="2021-04" db="EMBL/GenBank/DDBJ databases">
        <title>Whole genome sequencing of Enterococci isolates from hospitalized patients.</title>
        <authorList>
            <person name="Ogoti B.M."/>
            <person name="Onyambu F.G."/>
        </authorList>
    </citation>
    <scope>NUCLEOTIDE SEQUENCE</scope>
    <source>
        <strain evidence="1">242</strain>
    </source>
</reference>
<dbReference type="Proteomes" id="UP000680045">
    <property type="component" value="Unassembled WGS sequence"/>
</dbReference>
<sequence length="234" mass="26812">MVWTFCLLLTSERGTRILIDPYYRFIRYRMPSVEPDIVAVTHNHFDHNKIQAATGDYLLVNEPKEYIREDVRIRGFKTFHDKLNGEKRGPNILYRFQMDDLTICHCGDLGHLLSEEQVNEIGKVDVLIIPVGGTVTINALEATQVMRQLKSTITIPMHYRTKSLSVVGLMFSKVDKFLQISGKRTTEVKTLDISKKICRNMLVSLPCSMNEYKAAMSKKCCDLIRDPVNNERAG</sequence>
<evidence type="ECO:0000313" key="1">
    <source>
        <dbReference type="EMBL" id="MBR8643787.1"/>
    </source>
</evidence>
<protein>
    <submittedName>
        <fullName evidence="1">MBL fold metallo-hydrolase</fullName>
    </submittedName>
</protein>
<dbReference type="Pfam" id="PF13483">
    <property type="entry name" value="Lactamase_B_3"/>
    <property type="match status" value="1"/>
</dbReference>
<dbReference type="SUPFAM" id="SSF56281">
    <property type="entry name" value="Metallo-hydrolase/oxidoreductase"/>
    <property type="match status" value="1"/>
</dbReference>
<name>A0A941J4C2_9BACI</name>
<dbReference type="AlphaFoldDB" id="A0A941J4C2"/>
<proteinExistence type="predicted"/>
<gene>
    <name evidence="1" type="ORF">KEH51_00460</name>
</gene>
<evidence type="ECO:0000313" key="2">
    <source>
        <dbReference type="Proteomes" id="UP000680045"/>
    </source>
</evidence>
<dbReference type="EMBL" id="JAGTPW010000001">
    <property type="protein sequence ID" value="MBR8643787.1"/>
    <property type="molecule type" value="Genomic_DNA"/>
</dbReference>
<dbReference type="PANTHER" id="PTHR42967:SF1">
    <property type="entry name" value="MBL FOLD METALLO-HYDROLASE"/>
    <property type="match status" value="1"/>
</dbReference>
<organism evidence="1 2">
    <name type="scientific">Peribacillus frigoritolerans</name>
    <dbReference type="NCBI Taxonomy" id="450367"/>
    <lineage>
        <taxon>Bacteria</taxon>
        <taxon>Bacillati</taxon>
        <taxon>Bacillota</taxon>
        <taxon>Bacilli</taxon>
        <taxon>Bacillales</taxon>
        <taxon>Bacillaceae</taxon>
        <taxon>Peribacillus</taxon>
    </lineage>
</organism>
<accession>A0A941J4C2</accession>
<comment type="caution">
    <text evidence="1">The sequence shown here is derived from an EMBL/GenBank/DDBJ whole genome shotgun (WGS) entry which is preliminary data.</text>
</comment>
<dbReference type="InterPro" id="IPR036866">
    <property type="entry name" value="RibonucZ/Hydroxyglut_hydro"/>
</dbReference>
<dbReference type="PANTHER" id="PTHR42967">
    <property type="entry name" value="METAL DEPENDENT HYDROLASE"/>
    <property type="match status" value="1"/>
</dbReference>
<dbReference type="Gene3D" id="3.60.15.10">
    <property type="entry name" value="Ribonuclease Z/Hydroxyacylglutathione hydrolase-like"/>
    <property type="match status" value="1"/>
</dbReference>